<organism evidence="1 2">
    <name type="scientific">Trachymyrmex cornetzi</name>
    <dbReference type="NCBI Taxonomy" id="471704"/>
    <lineage>
        <taxon>Eukaryota</taxon>
        <taxon>Metazoa</taxon>
        <taxon>Ecdysozoa</taxon>
        <taxon>Arthropoda</taxon>
        <taxon>Hexapoda</taxon>
        <taxon>Insecta</taxon>
        <taxon>Pterygota</taxon>
        <taxon>Neoptera</taxon>
        <taxon>Endopterygota</taxon>
        <taxon>Hymenoptera</taxon>
        <taxon>Apocrita</taxon>
        <taxon>Aculeata</taxon>
        <taxon>Formicoidea</taxon>
        <taxon>Formicidae</taxon>
        <taxon>Myrmicinae</taxon>
        <taxon>Trachymyrmex</taxon>
    </lineage>
</organism>
<protein>
    <submittedName>
        <fullName evidence="1">Uncharacterized protein</fullName>
    </submittedName>
</protein>
<proteinExistence type="predicted"/>
<evidence type="ECO:0000313" key="1">
    <source>
        <dbReference type="EMBL" id="KYN12130.1"/>
    </source>
</evidence>
<gene>
    <name evidence="1" type="ORF">ALC57_15710</name>
</gene>
<sequence>MRTEEESRRTSVALFCSVETLTHLVNIPSLLVETFPRFARQRQFVSAMISQGDLHVIRWTNIDSNFQILVACTRQIITSAHTFLTVRTSGYRKTDRFLVNCDVYSNTSKIEEGAGCPSLSKNLERVATPSKVSMIKLSLSSISASHSHFSRPSTYTRALLSSHSSAPITGLVKNSLSLCVRSAPTSNCTLVVAPEGIFIVSLAFFFHCYALSASVFMQSEIQSATLFHRAIVTLQLLELTSRGFAIRFIGEYLVRRVSIGEIVVPRIRNVVFSTRSVQRIYTSVTSG</sequence>
<dbReference type="AlphaFoldDB" id="A0A151IWE9"/>
<evidence type="ECO:0000313" key="2">
    <source>
        <dbReference type="Proteomes" id="UP000078492"/>
    </source>
</evidence>
<name>A0A151IWE9_9HYME</name>
<keyword evidence="2" id="KW-1185">Reference proteome</keyword>
<dbReference type="Proteomes" id="UP000078492">
    <property type="component" value="Unassembled WGS sequence"/>
</dbReference>
<reference evidence="1 2" key="1">
    <citation type="submission" date="2015-09" db="EMBL/GenBank/DDBJ databases">
        <title>Trachymyrmex cornetzi WGS genome.</title>
        <authorList>
            <person name="Nygaard S."/>
            <person name="Hu H."/>
            <person name="Boomsma J."/>
            <person name="Zhang G."/>
        </authorList>
    </citation>
    <scope>NUCLEOTIDE SEQUENCE [LARGE SCALE GENOMIC DNA]</scope>
    <source>
        <strain evidence="1">Tcor2-1</strain>
        <tissue evidence="1">Whole body</tissue>
    </source>
</reference>
<dbReference type="EMBL" id="KQ980862">
    <property type="protein sequence ID" value="KYN12130.1"/>
    <property type="molecule type" value="Genomic_DNA"/>
</dbReference>
<accession>A0A151IWE9</accession>